<dbReference type="InterPro" id="IPR008554">
    <property type="entry name" value="Glutaredoxin-like"/>
</dbReference>
<dbReference type="InterPro" id="IPR052565">
    <property type="entry name" value="Glutaredoxin-like_YDR286C"/>
</dbReference>
<organism evidence="2 3">
    <name type="scientific">Polyrhizophydium stewartii</name>
    <dbReference type="NCBI Taxonomy" id="2732419"/>
    <lineage>
        <taxon>Eukaryota</taxon>
        <taxon>Fungi</taxon>
        <taxon>Fungi incertae sedis</taxon>
        <taxon>Chytridiomycota</taxon>
        <taxon>Chytridiomycota incertae sedis</taxon>
        <taxon>Chytridiomycetes</taxon>
        <taxon>Rhizophydiales</taxon>
        <taxon>Rhizophydiales incertae sedis</taxon>
        <taxon>Polyrhizophydium</taxon>
    </lineage>
</organism>
<proteinExistence type="inferred from homology"/>
<comment type="caution">
    <text evidence="2">The sequence shown here is derived from an EMBL/GenBank/DDBJ whole genome shotgun (WGS) entry which is preliminary data.</text>
</comment>
<dbReference type="PANTHER" id="PTHR33558:SF1">
    <property type="entry name" value="GLUTAREDOXIN-LIKE PROTEIN C5ORF63 HOMOLOG"/>
    <property type="match status" value="1"/>
</dbReference>
<keyword evidence="1" id="KW-0249">Electron transport</keyword>
<reference evidence="2 3" key="1">
    <citation type="submission" date="2023-09" db="EMBL/GenBank/DDBJ databases">
        <title>Pangenome analysis of Batrachochytrium dendrobatidis and related Chytrids.</title>
        <authorList>
            <person name="Yacoub M.N."/>
            <person name="Stajich J.E."/>
            <person name="James T.Y."/>
        </authorList>
    </citation>
    <scope>NUCLEOTIDE SEQUENCE [LARGE SCALE GENOMIC DNA]</scope>
    <source>
        <strain evidence="2 3">JEL0888</strain>
    </source>
</reference>
<dbReference type="Proteomes" id="UP001527925">
    <property type="component" value="Unassembled WGS sequence"/>
</dbReference>
<sequence length="98" mass="11299">MSRHRLVLFGRQYCGLCEHAKEVILGVRAKVPFEFDEVDIDKAKDRQWLRKYMFDVPVVHVNGAEVFRHRVEPAELERALRAAQTALPPTERPADGSK</sequence>
<dbReference type="Gene3D" id="3.40.30.10">
    <property type="entry name" value="Glutaredoxin"/>
    <property type="match status" value="1"/>
</dbReference>
<dbReference type="PANTHER" id="PTHR33558">
    <property type="entry name" value="GLUTAREDOXIN-LIKE PROTEIN C5ORF63 HOMOLOG"/>
    <property type="match status" value="1"/>
</dbReference>
<evidence type="ECO:0000256" key="1">
    <source>
        <dbReference type="RuleBase" id="RU363082"/>
    </source>
</evidence>
<dbReference type="EMBL" id="JADGIZ020000086">
    <property type="protein sequence ID" value="KAL2911828.1"/>
    <property type="molecule type" value="Genomic_DNA"/>
</dbReference>
<keyword evidence="3" id="KW-1185">Reference proteome</keyword>
<dbReference type="Pfam" id="PF05768">
    <property type="entry name" value="Glrx-like"/>
    <property type="match status" value="1"/>
</dbReference>
<comment type="similarity">
    <text evidence="1">Belongs to the glutaredoxin family.</text>
</comment>
<accession>A0ABR4MX49</accession>
<evidence type="ECO:0000313" key="3">
    <source>
        <dbReference type="Proteomes" id="UP001527925"/>
    </source>
</evidence>
<protein>
    <recommendedName>
        <fullName evidence="1">Glutaredoxin-like protein</fullName>
    </recommendedName>
</protein>
<dbReference type="InterPro" id="IPR036249">
    <property type="entry name" value="Thioredoxin-like_sf"/>
</dbReference>
<evidence type="ECO:0000313" key="2">
    <source>
        <dbReference type="EMBL" id="KAL2911828.1"/>
    </source>
</evidence>
<keyword evidence="1" id="KW-0813">Transport</keyword>
<dbReference type="SUPFAM" id="SSF52833">
    <property type="entry name" value="Thioredoxin-like"/>
    <property type="match status" value="1"/>
</dbReference>
<name>A0ABR4MX49_9FUNG</name>
<gene>
    <name evidence="2" type="ORF">HK105_208678</name>
</gene>